<protein>
    <submittedName>
        <fullName evidence="4 5">BTB/POZ domain-containing protein At1g04390 isoform X2</fullName>
    </submittedName>
</protein>
<dbReference type="GO" id="GO:0016567">
    <property type="term" value="P:protein ubiquitination"/>
    <property type="evidence" value="ECO:0007669"/>
    <property type="project" value="UniProtKB-UniPathway"/>
</dbReference>
<dbReference type="Gene3D" id="3.30.710.10">
    <property type="entry name" value="Potassium Channel Kv1.1, Chain A"/>
    <property type="match status" value="2"/>
</dbReference>
<proteinExistence type="predicted"/>
<dbReference type="InterPro" id="IPR059007">
    <property type="entry name" value="ARM_At1g04390"/>
</dbReference>
<reference evidence="4 5" key="2">
    <citation type="submission" date="2025-05" db="UniProtKB">
        <authorList>
            <consortium name="RefSeq"/>
        </authorList>
    </citation>
    <scope>IDENTIFICATION</scope>
</reference>
<evidence type="ECO:0000313" key="5">
    <source>
        <dbReference type="RefSeq" id="XP_016704104.2"/>
    </source>
</evidence>
<gene>
    <name evidence="4 5" type="primary">LOC107919089</name>
</gene>
<sequence>MAVNVVVKLVSSNSSMMQLYLTDLINPLSSLLCSNNLEVATSCATALNMVLSNLSVKREKQVWEIVKEAKTLIQIIRIIREFPGGTQPIENFQEMVSLLYTILWRWPPSRYFVWKDTILIKVLEDSRIKSHLSTKVAVLKLYSALALCNKVAKELLGNGETILTMMVSCMDVSEPLAVRIEGFRLAQHLVADEQRCIKMTSLCSGPLIKAIIGGMRVWRLGSGKGVNDLVSLLDEACRLALITRWPGEHHNHFWEQGIDKVLLDLLLENFDKQASEHPLTPQARISIAQQGLDTNFLIALRPYIWEIFGWLAVHCRKDFRPSADRNELYIDMLITCACLSFVEAICKGCQISENDDTSRSESSSRAVLVMMHSSSTYIASKVRLILSGVLEIKGNECLKRLLYLLDYGSSANNFGSANIPKTVVELVCLICYSGLPEYQKNVTRGDGIRTLVTSIRRCLSNEVCTSRRSFALHFYHNVFYERTCCWMTAEEWEGKDALLFYSLWGLAELVQHSSDIDHSHIKSNLIKTVQEVLDNVSAPGPRWLAANILSYFGVYGFPNKHDKGFGRALEDKEHTDLQLLFANGESVSVHKIILSVRCPSLLPPEQFPQSAETTDNFLVKDVPSKCCPMLQKEVRLSARVDQQALLKLLDYVYFGYVEAGEDLARKLKTLAKSCNMQPLFLMLCRKIPKWGTPIPSSDFTDALGPLGFQFADIILEAEETEKMPWACSFCSLLVPHMHAHKFILQSRCKYLQALFLSGMQESHSQSIKVPVSWEALIKLVRLIYSRKLPDPPFGCLWDNMDTKERLYELKPYVEVYWLAEFWILEDVQEACFTTIISCLDSDRQLALEVMKLAAGFSLWKLAEVAADYMAPIYHKLRDSGVLEQLDELLIELVRDASVRLSQGSGGFSG</sequence>
<keyword evidence="3" id="KW-1185">Reference proteome</keyword>
<dbReference type="GeneID" id="107919089"/>
<feature type="domain" description="BTB" evidence="2">
    <location>
        <begin position="711"/>
        <end position="792"/>
    </location>
</feature>
<feature type="domain" description="BTB" evidence="2">
    <location>
        <begin position="575"/>
        <end position="661"/>
    </location>
</feature>
<dbReference type="PROSITE" id="PS50097">
    <property type="entry name" value="BTB"/>
    <property type="match status" value="2"/>
</dbReference>
<organism evidence="3 5">
    <name type="scientific">Gossypium hirsutum</name>
    <name type="common">Upland cotton</name>
    <name type="synonym">Gossypium mexicanum</name>
    <dbReference type="NCBI Taxonomy" id="3635"/>
    <lineage>
        <taxon>Eukaryota</taxon>
        <taxon>Viridiplantae</taxon>
        <taxon>Streptophyta</taxon>
        <taxon>Embryophyta</taxon>
        <taxon>Tracheophyta</taxon>
        <taxon>Spermatophyta</taxon>
        <taxon>Magnoliopsida</taxon>
        <taxon>eudicotyledons</taxon>
        <taxon>Gunneridae</taxon>
        <taxon>Pentapetalae</taxon>
        <taxon>rosids</taxon>
        <taxon>malvids</taxon>
        <taxon>Malvales</taxon>
        <taxon>Malvaceae</taxon>
        <taxon>Malvoideae</taxon>
        <taxon>Gossypium</taxon>
    </lineage>
</organism>
<evidence type="ECO:0000259" key="2">
    <source>
        <dbReference type="PROSITE" id="PS50097"/>
    </source>
</evidence>
<dbReference type="InterPro" id="IPR011333">
    <property type="entry name" value="SKP1/BTB/POZ_sf"/>
</dbReference>
<dbReference type="SMART" id="SM00225">
    <property type="entry name" value="BTB"/>
    <property type="match status" value="2"/>
</dbReference>
<dbReference type="PANTHER" id="PTHR35918">
    <property type="entry name" value="OS06G0674800 PROTEIN"/>
    <property type="match status" value="1"/>
</dbReference>
<accession>A0A1U8KTQ4</accession>
<dbReference type="Pfam" id="PF00651">
    <property type="entry name" value="BTB"/>
    <property type="match status" value="1"/>
</dbReference>
<dbReference type="AlphaFoldDB" id="A0A1U8KTQ4"/>
<dbReference type="InterPro" id="IPR044953">
    <property type="entry name" value="At1g04390-like"/>
</dbReference>
<dbReference type="InterPro" id="IPR016024">
    <property type="entry name" value="ARM-type_fold"/>
</dbReference>
<dbReference type="UniPathway" id="UPA00143"/>
<dbReference type="PANTHER" id="PTHR35918:SF1">
    <property type="entry name" value="BTB DOMAIN-CONTAINING PROTEIN"/>
    <property type="match status" value="1"/>
</dbReference>
<evidence type="ECO:0000313" key="4">
    <source>
        <dbReference type="RefSeq" id="XP_016704103.2"/>
    </source>
</evidence>
<name>A0A1U8KTQ4_GOSHI</name>
<dbReference type="InterPro" id="IPR000210">
    <property type="entry name" value="BTB/POZ_dom"/>
</dbReference>
<comment type="pathway">
    <text evidence="1">Protein modification; protein ubiquitination.</text>
</comment>
<evidence type="ECO:0000313" key="3">
    <source>
        <dbReference type="Proteomes" id="UP000818029"/>
    </source>
</evidence>
<dbReference type="CDD" id="cd18186">
    <property type="entry name" value="BTB_POZ_ZBTB_KLHL-like"/>
    <property type="match status" value="1"/>
</dbReference>
<dbReference type="RefSeq" id="XP_016704104.2">
    <property type="nucleotide sequence ID" value="XM_016848615.2"/>
</dbReference>
<dbReference type="Pfam" id="PF26522">
    <property type="entry name" value="ARM_6"/>
    <property type="match status" value="1"/>
</dbReference>
<dbReference type="RefSeq" id="XP_016704103.2">
    <property type="nucleotide sequence ID" value="XM_016848614.2"/>
</dbReference>
<dbReference type="SUPFAM" id="SSF54695">
    <property type="entry name" value="POZ domain"/>
    <property type="match status" value="2"/>
</dbReference>
<evidence type="ECO:0000256" key="1">
    <source>
        <dbReference type="ARBA" id="ARBA00004906"/>
    </source>
</evidence>
<reference evidence="3" key="1">
    <citation type="journal article" date="2020" name="Nat. Genet.">
        <title>Genomic diversifications of five Gossypium allopolyploid species and their impact on cotton improvement.</title>
        <authorList>
            <person name="Chen Z.J."/>
            <person name="Sreedasyam A."/>
            <person name="Ando A."/>
            <person name="Song Q."/>
            <person name="De Santiago L.M."/>
            <person name="Hulse-Kemp A.M."/>
            <person name="Ding M."/>
            <person name="Ye W."/>
            <person name="Kirkbride R.C."/>
            <person name="Jenkins J."/>
            <person name="Plott C."/>
            <person name="Lovell J."/>
            <person name="Lin Y.M."/>
            <person name="Vaughn R."/>
            <person name="Liu B."/>
            <person name="Simpson S."/>
            <person name="Scheffler B.E."/>
            <person name="Wen L."/>
            <person name="Saski C.A."/>
            <person name="Grover C.E."/>
            <person name="Hu G."/>
            <person name="Conover J.L."/>
            <person name="Carlson J.W."/>
            <person name="Shu S."/>
            <person name="Boston L.B."/>
            <person name="Williams M."/>
            <person name="Peterson D.G."/>
            <person name="McGee K."/>
            <person name="Jones D.C."/>
            <person name="Wendel J.F."/>
            <person name="Stelly D.M."/>
            <person name="Grimwood J."/>
            <person name="Schmutz J."/>
        </authorList>
    </citation>
    <scope>NUCLEOTIDE SEQUENCE [LARGE SCALE GENOMIC DNA]</scope>
    <source>
        <strain evidence="3">cv. TM-1</strain>
    </source>
</reference>
<dbReference type="SUPFAM" id="SSF48371">
    <property type="entry name" value="ARM repeat"/>
    <property type="match status" value="1"/>
</dbReference>
<dbReference type="Proteomes" id="UP000818029">
    <property type="component" value="Chromosome D13"/>
</dbReference>